<organism evidence="1 2">
    <name type="scientific">Dendrothele bispora (strain CBS 962.96)</name>
    <dbReference type="NCBI Taxonomy" id="1314807"/>
    <lineage>
        <taxon>Eukaryota</taxon>
        <taxon>Fungi</taxon>
        <taxon>Dikarya</taxon>
        <taxon>Basidiomycota</taxon>
        <taxon>Agaricomycotina</taxon>
        <taxon>Agaricomycetes</taxon>
        <taxon>Agaricomycetidae</taxon>
        <taxon>Agaricales</taxon>
        <taxon>Agaricales incertae sedis</taxon>
        <taxon>Dendrothele</taxon>
    </lineage>
</organism>
<reference evidence="1 2" key="1">
    <citation type="journal article" date="2019" name="Nat. Ecol. Evol.">
        <title>Megaphylogeny resolves global patterns of mushroom evolution.</title>
        <authorList>
            <person name="Varga T."/>
            <person name="Krizsan K."/>
            <person name="Foldi C."/>
            <person name="Dima B."/>
            <person name="Sanchez-Garcia M."/>
            <person name="Sanchez-Ramirez S."/>
            <person name="Szollosi G.J."/>
            <person name="Szarkandi J.G."/>
            <person name="Papp V."/>
            <person name="Albert L."/>
            <person name="Andreopoulos W."/>
            <person name="Angelini C."/>
            <person name="Antonin V."/>
            <person name="Barry K.W."/>
            <person name="Bougher N.L."/>
            <person name="Buchanan P."/>
            <person name="Buyck B."/>
            <person name="Bense V."/>
            <person name="Catcheside P."/>
            <person name="Chovatia M."/>
            <person name="Cooper J."/>
            <person name="Damon W."/>
            <person name="Desjardin D."/>
            <person name="Finy P."/>
            <person name="Geml J."/>
            <person name="Haridas S."/>
            <person name="Hughes K."/>
            <person name="Justo A."/>
            <person name="Karasinski D."/>
            <person name="Kautmanova I."/>
            <person name="Kiss B."/>
            <person name="Kocsube S."/>
            <person name="Kotiranta H."/>
            <person name="LaButti K.M."/>
            <person name="Lechner B.E."/>
            <person name="Liimatainen K."/>
            <person name="Lipzen A."/>
            <person name="Lukacs Z."/>
            <person name="Mihaltcheva S."/>
            <person name="Morgado L.N."/>
            <person name="Niskanen T."/>
            <person name="Noordeloos M.E."/>
            <person name="Ohm R.A."/>
            <person name="Ortiz-Santana B."/>
            <person name="Ovrebo C."/>
            <person name="Racz N."/>
            <person name="Riley R."/>
            <person name="Savchenko A."/>
            <person name="Shiryaev A."/>
            <person name="Soop K."/>
            <person name="Spirin V."/>
            <person name="Szebenyi C."/>
            <person name="Tomsovsky M."/>
            <person name="Tulloss R.E."/>
            <person name="Uehling J."/>
            <person name="Grigoriev I.V."/>
            <person name="Vagvolgyi C."/>
            <person name="Papp T."/>
            <person name="Martin F.M."/>
            <person name="Miettinen O."/>
            <person name="Hibbett D.S."/>
            <person name="Nagy L.G."/>
        </authorList>
    </citation>
    <scope>NUCLEOTIDE SEQUENCE [LARGE SCALE GENOMIC DNA]</scope>
    <source>
        <strain evidence="1 2">CBS 962.96</strain>
    </source>
</reference>
<sequence length="268" mass="29877">MYVGILVGTIRENIRQSQNVTIWEVKHSDAITVSKVVTLQIPTSPTTEFVISNGFLIHWRAGREGGGSFLYHIGTRKMYRFPISTEDRGSWNPDYTIALPHRVIVVQWQDPSTTFDSFIIQDEAEPSLKLTHHGFCDFSIDDPKVLTFAPTSSNAGHLSLVASRSLPGPWNVALGLLEVTLRSDGTVTFNVAAEGTPNSNQSLLSTIHADICHRQRRIRALSLELPLSDQPSYVHFYDIDLGVNAGSQKPSIRERQVQLVHPYAEAEE</sequence>
<protein>
    <submittedName>
        <fullName evidence="1">Uncharacterized protein</fullName>
    </submittedName>
</protein>
<name>A0A4S8MU34_DENBC</name>
<accession>A0A4S8MU34</accession>
<gene>
    <name evidence="1" type="ORF">K435DRAFT_23818</name>
</gene>
<keyword evidence="2" id="KW-1185">Reference proteome</keyword>
<dbReference type="Proteomes" id="UP000297245">
    <property type="component" value="Unassembled WGS sequence"/>
</dbReference>
<proteinExistence type="predicted"/>
<dbReference type="AlphaFoldDB" id="A0A4S8MU34"/>
<evidence type="ECO:0000313" key="2">
    <source>
        <dbReference type="Proteomes" id="UP000297245"/>
    </source>
</evidence>
<dbReference type="EMBL" id="ML179044">
    <property type="protein sequence ID" value="THV06199.1"/>
    <property type="molecule type" value="Genomic_DNA"/>
</dbReference>
<evidence type="ECO:0000313" key="1">
    <source>
        <dbReference type="EMBL" id="THV06199.1"/>
    </source>
</evidence>